<comment type="caution">
    <text evidence="4">The sequence shown here is derived from an EMBL/GenBank/DDBJ whole genome shotgun (WGS) entry which is preliminary data.</text>
</comment>
<dbReference type="PROSITE" id="PS51257">
    <property type="entry name" value="PROKAR_LIPOPROTEIN"/>
    <property type="match status" value="1"/>
</dbReference>
<proteinExistence type="predicted"/>
<dbReference type="PANTHER" id="PTHR34385:SF1">
    <property type="entry name" value="PEPTIDOGLYCAN L-ALANYL-D-GLUTAMATE ENDOPEPTIDASE CWLK"/>
    <property type="match status" value="1"/>
</dbReference>
<name>A0A923I9K7_9FIRM</name>
<dbReference type="InterPro" id="IPR058193">
    <property type="entry name" value="VanY/YodJ_core_dom"/>
</dbReference>
<accession>A0A923I9K7</accession>
<dbReference type="Gene3D" id="3.30.1380.10">
    <property type="match status" value="1"/>
</dbReference>
<dbReference type="InterPro" id="IPR009045">
    <property type="entry name" value="Zn_M74/Hedgehog-like"/>
</dbReference>
<feature type="region of interest" description="Disordered" evidence="1">
    <location>
        <begin position="23"/>
        <end position="106"/>
    </location>
</feature>
<evidence type="ECO:0000256" key="2">
    <source>
        <dbReference type="SAM" id="SignalP"/>
    </source>
</evidence>
<sequence>MVKKVVSFALALAMAGALMTGCWGKDDSSSSSSSKPSSSAAPSSSSSSGSSMPGGSSAPGGDDSGMMPGEGDSSSMAGGSSSMGPSGDSSSSASASASAKPAAAQVDGDWQTRLVNGSHPLPEDFSVETVSVEHYDDRLFDARAVGHLNDMMKGAADAGLPLYLVSTYRSVKRQTALFNRKVNYYLDQGCDAETARREAAKWVAAPGTSEHNLGLAADLVSAKWYSSHDDLTEEFEQTPEFEWLAAHCAEYGFILRYPKGKTEVTGVSYEPWHYRYVGVEAAKHLTENGLCLEEL</sequence>
<dbReference type="Pfam" id="PF02557">
    <property type="entry name" value="VanY"/>
    <property type="match status" value="1"/>
</dbReference>
<dbReference type="InterPro" id="IPR003709">
    <property type="entry name" value="VanY-like_core_dom"/>
</dbReference>
<dbReference type="GO" id="GO:0008233">
    <property type="term" value="F:peptidase activity"/>
    <property type="evidence" value="ECO:0007669"/>
    <property type="project" value="InterPro"/>
</dbReference>
<feature type="compositionally biased region" description="Low complexity" evidence="1">
    <location>
        <begin position="29"/>
        <end position="104"/>
    </location>
</feature>
<evidence type="ECO:0000313" key="4">
    <source>
        <dbReference type="EMBL" id="MBC5581624.1"/>
    </source>
</evidence>
<protein>
    <submittedName>
        <fullName evidence="4">M15 family metallopeptidase</fullName>
    </submittedName>
</protein>
<organism evidence="4 5">
    <name type="scientific">Anaerofilum hominis</name>
    <dbReference type="NCBI Taxonomy" id="2763016"/>
    <lineage>
        <taxon>Bacteria</taxon>
        <taxon>Bacillati</taxon>
        <taxon>Bacillota</taxon>
        <taxon>Clostridia</taxon>
        <taxon>Eubacteriales</taxon>
        <taxon>Oscillospiraceae</taxon>
        <taxon>Anaerofilum</taxon>
    </lineage>
</organism>
<dbReference type="InterPro" id="IPR052179">
    <property type="entry name" value="DD-CPase-like"/>
</dbReference>
<dbReference type="PANTHER" id="PTHR34385">
    <property type="entry name" value="D-ALANYL-D-ALANINE CARBOXYPEPTIDASE"/>
    <property type="match status" value="1"/>
</dbReference>
<keyword evidence="2" id="KW-0732">Signal</keyword>
<feature type="chain" id="PRO_5039599194" evidence="2">
    <location>
        <begin position="25"/>
        <end position="295"/>
    </location>
</feature>
<evidence type="ECO:0000256" key="1">
    <source>
        <dbReference type="SAM" id="MobiDB-lite"/>
    </source>
</evidence>
<feature type="signal peptide" evidence="2">
    <location>
        <begin position="1"/>
        <end position="24"/>
    </location>
</feature>
<dbReference type="RefSeq" id="WP_186887996.1">
    <property type="nucleotide sequence ID" value="NZ_JACONZ010000003.1"/>
</dbReference>
<evidence type="ECO:0000259" key="3">
    <source>
        <dbReference type="Pfam" id="PF02557"/>
    </source>
</evidence>
<dbReference type="AlphaFoldDB" id="A0A923I9K7"/>
<gene>
    <name evidence="4" type="ORF">H8S23_08905</name>
</gene>
<evidence type="ECO:0000313" key="5">
    <source>
        <dbReference type="Proteomes" id="UP000659630"/>
    </source>
</evidence>
<reference evidence="4" key="1">
    <citation type="submission" date="2020-08" db="EMBL/GenBank/DDBJ databases">
        <title>Genome public.</title>
        <authorList>
            <person name="Liu C."/>
            <person name="Sun Q."/>
        </authorList>
    </citation>
    <scope>NUCLEOTIDE SEQUENCE</scope>
    <source>
        <strain evidence="4">BX8</strain>
    </source>
</reference>
<dbReference type="CDD" id="cd14852">
    <property type="entry name" value="LD-carboxypeptidase"/>
    <property type="match status" value="1"/>
</dbReference>
<dbReference type="SUPFAM" id="SSF55166">
    <property type="entry name" value="Hedgehog/DD-peptidase"/>
    <property type="match status" value="1"/>
</dbReference>
<dbReference type="Proteomes" id="UP000659630">
    <property type="component" value="Unassembled WGS sequence"/>
</dbReference>
<dbReference type="GO" id="GO:0006508">
    <property type="term" value="P:proteolysis"/>
    <property type="evidence" value="ECO:0007669"/>
    <property type="project" value="InterPro"/>
</dbReference>
<feature type="domain" description="D-alanyl-D-alanine carboxypeptidase-like core" evidence="3">
    <location>
        <begin position="141"/>
        <end position="278"/>
    </location>
</feature>
<dbReference type="EMBL" id="JACONZ010000003">
    <property type="protein sequence ID" value="MBC5581624.1"/>
    <property type="molecule type" value="Genomic_DNA"/>
</dbReference>
<keyword evidence="5" id="KW-1185">Reference proteome</keyword>